<dbReference type="EMBL" id="JBIGHZ010000005">
    <property type="protein sequence ID" value="MFG6449305.1"/>
    <property type="molecule type" value="Genomic_DNA"/>
</dbReference>
<dbReference type="InterPro" id="IPR029045">
    <property type="entry name" value="ClpP/crotonase-like_dom_sf"/>
</dbReference>
<organism evidence="2 3">
    <name type="scientific">Roseateles rivi</name>
    <dbReference type="NCBI Taxonomy" id="3299028"/>
    <lineage>
        <taxon>Bacteria</taxon>
        <taxon>Pseudomonadati</taxon>
        <taxon>Pseudomonadota</taxon>
        <taxon>Betaproteobacteria</taxon>
        <taxon>Burkholderiales</taxon>
        <taxon>Sphaerotilaceae</taxon>
        <taxon>Roseateles</taxon>
    </lineage>
</organism>
<dbReference type="Proteomes" id="UP001606099">
    <property type="component" value="Unassembled WGS sequence"/>
</dbReference>
<reference evidence="2 3" key="1">
    <citation type="submission" date="2024-08" db="EMBL/GenBank/DDBJ databases">
        <authorList>
            <person name="Lu H."/>
        </authorList>
    </citation>
    <scope>NUCLEOTIDE SEQUENCE [LARGE SCALE GENOMIC DNA]</scope>
    <source>
        <strain evidence="2 3">BYS180W</strain>
    </source>
</reference>
<dbReference type="Gene3D" id="3.90.226.10">
    <property type="entry name" value="2-enoyl-CoA Hydratase, Chain A, domain 1"/>
    <property type="match status" value="1"/>
</dbReference>
<dbReference type="SUPFAM" id="SSF52096">
    <property type="entry name" value="ClpP/crotonase"/>
    <property type="match status" value="1"/>
</dbReference>
<dbReference type="InterPro" id="IPR001753">
    <property type="entry name" value="Enoyl-CoA_hydra/iso"/>
</dbReference>
<protein>
    <submittedName>
        <fullName evidence="2">Enoyl-CoA hydratase-related protein</fullName>
    </submittedName>
</protein>
<accession>A0ABW7FYI5</accession>
<comment type="similarity">
    <text evidence="1">Belongs to the enoyl-CoA hydratase/isomerase family.</text>
</comment>
<evidence type="ECO:0000313" key="3">
    <source>
        <dbReference type="Proteomes" id="UP001606099"/>
    </source>
</evidence>
<dbReference type="InterPro" id="IPR014748">
    <property type="entry name" value="Enoyl-CoA_hydra_C"/>
</dbReference>
<comment type="caution">
    <text evidence="2">The sequence shown here is derived from an EMBL/GenBank/DDBJ whole genome shotgun (WGS) entry which is preliminary data.</text>
</comment>
<keyword evidence="3" id="KW-1185">Reference proteome</keyword>
<dbReference type="CDD" id="cd06558">
    <property type="entry name" value="crotonase-like"/>
    <property type="match status" value="1"/>
</dbReference>
<gene>
    <name evidence="2" type="ORF">ACG0Z6_13835</name>
</gene>
<evidence type="ECO:0000313" key="2">
    <source>
        <dbReference type="EMBL" id="MFG6449305.1"/>
    </source>
</evidence>
<dbReference type="PANTHER" id="PTHR43459">
    <property type="entry name" value="ENOYL-COA HYDRATASE"/>
    <property type="match status" value="1"/>
</dbReference>
<name>A0ABW7FYI5_9BURK</name>
<evidence type="ECO:0000256" key="1">
    <source>
        <dbReference type="ARBA" id="ARBA00005254"/>
    </source>
</evidence>
<sequence>MTFSPQSPSIATAIEGGVCHITLNRPEALNAFTAPMLDALAAALQEVAANEQVRALVLTGAGRAFSAGQDLQEPLVRPEPGVRKDLGLMLDHYLPVARALRSLPVPTVCAVNGVAAGAGANLALGCDIVLAAEGASFIQAFSKIGLIPDCGGTWLLPRLVGRAKALELALLGDKLSASEAARLGLIARCVPAETLAAEALGVAQRLAALPTSALVRTRALVDAAMDLPFDEALSAERTAQSALGQAHDYQEGVQAFLDKRAPRYADR</sequence>
<dbReference type="Pfam" id="PF00378">
    <property type="entry name" value="ECH_1"/>
    <property type="match status" value="1"/>
</dbReference>
<proteinExistence type="inferred from homology"/>
<dbReference type="Gene3D" id="1.10.12.10">
    <property type="entry name" value="Lyase 2-enoyl-coa Hydratase, Chain A, domain 2"/>
    <property type="match status" value="1"/>
</dbReference>
<dbReference type="PANTHER" id="PTHR43459:SF1">
    <property type="entry name" value="EG:BACN32G11.4 PROTEIN"/>
    <property type="match status" value="1"/>
</dbReference>
<dbReference type="RefSeq" id="WP_394462361.1">
    <property type="nucleotide sequence ID" value="NZ_JBIGHZ010000005.1"/>
</dbReference>